<name>A0A9P5NWL6_GYMJU</name>
<proteinExistence type="predicted"/>
<dbReference type="AlphaFoldDB" id="A0A9P5NWL6"/>
<accession>A0A9P5NWL6</accession>
<keyword evidence="2" id="KW-1185">Reference proteome</keyword>
<evidence type="ECO:0000313" key="2">
    <source>
        <dbReference type="Proteomes" id="UP000724874"/>
    </source>
</evidence>
<protein>
    <submittedName>
        <fullName evidence="1">Uncharacterized protein</fullName>
    </submittedName>
</protein>
<dbReference type="Proteomes" id="UP000724874">
    <property type="component" value="Unassembled WGS sequence"/>
</dbReference>
<reference evidence="1" key="1">
    <citation type="submission" date="2020-11" db="EMBL/GenBank/DDBJ databases">
        <authorList>
            <consortium name="DOE Joint Genome Institute"/>
            <person name="Ahrendt S."/>
            <person name="Riley R."/>
            <person name="Andreopoulos W."/>
            <person name="LaButti K."/>
            <person name="Pangilinan J."/>
            <person name="Ruiz-duenas F.J."/>
            <person name="Barrasa J.M."/>
            <person name="Sanchez-Garcia M."/>
            <person name="Camarero S."/>
            <person name="Miyauchi S."/>
            <person name="Serrano A."/>
            <person name="Linde D."/>
            <person name="Babiker R."/>
            <person name="Drula E."/>
            <person name="Ayuso-Fernandez I."/>
            <person name="Pacheco R."/>
            <person name="Padilla G."/>
            <person name="Ferreira P."/>
            <person name="Barriuso J."/>
            <person name="Kellner H."/>
            <person name="Castanera R."/>
            <person name="Alfaro M."/>
            <person name="Ramirez L."/>
            <person name="Pisabarro A.G."/>
            <person name="Kuo A."/>
            <person name="Tritt A."/>
            <person name="Lipzen A."/>
            <person name="He G."/>
            <person name="Yan M."/>
            <person name="Ng V."/>
            <person name="Cullen D."/>
            <person name="Martin F."/>
            <person name="Rosso M.-N."/>
            <person name="Henrissat B."/>
            <person name="Hibbett D."/>
            <person name="Martinez A.T."/>
            <person name="Grigoriev I.V."/>
        </authorList>
    </citation>
    <scope>NUCLEOTIDE SEQUENCE</scope>
    <source>
        <strain evidence="1">AH 44721</strain>
    </source>
</reference>
<feature type="non-terminal residue" evidence="1">
    <location>
        <position position="1"/>
    </location>
</feature>
<sequence>EIAIEEDSLLYTHDVEKLDRQDNNAVTCLFSSETLYHISTHHPEYIREIVYLFLFVLSSGRSK</sequence>
<dbReference type="OrthoDB" id="3268677at2759"/>
<evidence type="ECO:0000313" key="1">
    <source>
        <dbReference type="EMBL" id="KAF8906795.1"/>
    </source>
</evidence>
<gene>
    <name evidence="1" type="ORF">CPB84DRAFT_1880283</name>
</gene>
<dbReference type="EMBL" id="JADNYJ010000017">
    <property type="protein sequence ID" value="KAF8906795.1"/>
    <property type="molecule type" value="Genomic_DNA"/>
</dbReference>
<organism evidence="1 2">
    <name type="scientific">Gymnopilus junonius</name>
    <name type="common">Spectacular rustgill mushroom</name>
    <name type="synonym">Gymnopilus spectabilis subsp. junonius</name>
    <dbReference type="NCBI Taxonomy" id="109634"/>
    <lineage>
        <taxon>Eukaryota</taxon>
        <taxon>Fungi</taxon>
        <taxon>Dikarya</taxon>
        <taxon>Basidiomycota</taxon>
        <taxon>Agaricomycotina</taxon>
        <taxon>Agaricomycetes</taxon>
        <taxon>Agaricomycetidae</taxon>
        <taxon>Agaricales</taxon>
        <taxon>Agaricineae</taxon>
        <taxon>Hymenogastraceae</taxon>
        <taxon>Gymnopilus</taxon>
    </lineage>
</organism>
<comment type="caution">
    <text evidence="1">The sequence shown here is derived from an EMBL/GenBank/DDBJ whole genome shotgun (WGS) entry which is preliminary data.</text>
</comment>